<dbReference type="InterPro" id="IPR000515">
    <property type="entry name" value="MetI-like"/>
</dbReference>
<feature type="transmembrane region" description="Helical" evidence="7">
    <location>
        <begin position="264"/>
        <end position="283"/>
    </location>
</feature>
<feature type="transmembrane region" description="Helical" evidence="7">
    <location>
        <begin position="9"/>
        <end position="26"/>
    </location>
</feature>
<evidence type="ECO:0000313" key="9">
    <source>
        <dbReference type="EMBL" id="MDZ5473210.1"/>
    </source>
</evidence>
<keyword evidence="4 7" id="KW-0812">Transmembrane</keyword>
<evidence type="ECO:0000256" key="1">
    <source>
        <dbReference type="ARBA" id="ARBA00004651"/>
    </source>
</evidence>
<feature type="transmembrane region" description="Helical" evidence="7">
    <location>
        <begin position="123"/>
        <end position="148"/>
    </location>
</feature>
<dbReference type="RefSeq" id="WP_322447510.1">
    <property type="nucleotide sequence ID" value="NZ_JAXOFX010000011.1"/>
</dbReference>
<organism evidence="9 10">
    <name type="scientific">Robertmurraya mangrovi</name>
    <dbReference type="NCBI Taxonomy" id="3098077"/>
    <lineage>
        <taxon>Bacteria</taxon>
        <taxon>Bacillati</taxon>
        <taxon>Bacillota</taxon>
        <taxon>Bacilli</taxon>
        <taxon>Bacillales</taxon>
        <taxon>Bacillaceae</taxon>
        <taxon>Robertmurraya</taxon>
    </lineage>
</organism>
<evidence type="ECO:0000313" key="10">
    <source>
        <dbReference type="Proteomes" id="UP001290455"/>
    </source>
</evidence>
<dbReference type="EMBL" id="JAXOFX010000011">
    <property type="protein sequence ID" value="MDZ5473210.1"/>
    <property type="molecule type" value="Genomic_DNA"/>
</dbReference>
<evidence type="ECO:0000256" key="5">
    <source>
        <dbReference type="ARBA" id="ARBA00022989"/>
    </source>
</evidence>
<gene>
    <name evidence="9" type="ORF">SM124_15945</name>
</gene>
<comment type="subcellular location">
    <subcellularLocation>
        <location evidence="1">Cell membrane</location>
        <topology evidence="1">Multi-pass membrane protein</topology>
    </subcellularLocation>
</comment>
<dbReference type="Gene3D" id="1.10.3720.10">
    <property type="entry name" value="MetI-like"/>
    <property type="match status" value="1"/>
</dbReference>
<feature type="transmembrane region" description="Helical" evidence="7">
    <location>
        <begin position="215"/>
        <end position="235"/>
    </location>
</feature>
<dbReference type="Pfam" id="PF00528">
    <property type="entry name" value="BPD_transp_1"/>
    <property type="match status" value="1"/>
</dbReference>
<keyword evidence="10" id="KW-1185">Reference proteome</keyword>
<name>A0ABU5J1C4_9BACI</name>
<evidence type="ECO:0000256" key="6">
    <source>
        <dbReference type="ARBA" id="ARBA00023136"/>
    </source>
</evidence>
<evidence type="ECO:0000256" key="3">
    <source>
        <dbReference type="ARBA" id="ARBA00022475"/>
    </source>
</evidence>
<comment type="caution">
    <text evidence="9">The sequence shown here is derived from an EMBL/GenBank/DDBJ whole genome shotgun (WGS) entry which is preliminary data.</text>
</comment>
<evidence type="ECO:0000259" key="8">
    <source>
        <dbReference type="Pfam" id="PF00528"/>
    </source>
</evidence>
<evidence type="ECO:0000256" key="2">
    <source>
        <dbReference type="ARBA" id="ARBA00022448"/>
    </source>
</evidence>
<sequence>MFVQILKTFFVFILIVTGFLLILLLPKEKEITVISPFHIEAEYPFTFNHYKGNINEFFTHLKNEKGFGDSYTGVPILEETQILLGRSLKIILPAFLFSLVFGTFFGVLQFYYREKKRGKIQAFFSWFFSSFPDFFLFMTIQYVLILLIQKGFPHFSLYGNDQWYTFIIPLISITIFPFIHMVKITSAALEKEMGQEYLRTVYSKGLGTKKALIHMLWNSWTTILNQGQFIMLYILSSLPIIEKLAGYKGAGIKMLESILASNHISAFALMLPFLFIMFLTIVITQTIKHILVPTKAGV</sequence>
<dbReference type="InterPro" id="IPR035906">
    <property type="entry name" value="MetI-like_sf"/>
</dbReference>
<dbReference type="SUPFAM" id="SSF161098">
    <property type="entry name" value="MetI-like"/>
    <property type="match status" value="1"/>
</dbReference>
<proteinExistence type="predicted"/>
<evidence type="ECO:0000256" key="4">
    <source>
        <dbReference type="ARBA" id="ARBA00022692"/>
    </source>
</evidence>
<accession>A0ABU5J1C4</accession>
<dbReference type="PANTHER" id="PTHR30465:SF0">
    <property type="entry name" value="OLIGOPEPTIDE TRANSPORT SYSTEM PERMEASE PROTEIN APPB"/>
    <property type="match status" value="1"/>
</dbReference>
<feature type="transmembrane region" description="Helical" evidence="7">
    <location>
        <begin position="163"/>
        <end position="182"/>
    </location>
</feature>
<reference evidence="9 10" key="1">
    <citation type="submission" date="2023-11" db="EMBL/GenBank/DDBJ databases">
        <title>Bacillus jintuensis, isolated from a mudflat on the Beibu Gulf coast.</title>
        <authorList>
            <person name="Li M."/>
        </authorList>
    </citation>
    <scope>NUCLEOTIDE SEQUENCE [LARGE SCALE GENOMIC DNA]</scope>
    <source>
        <strain evidence="9 10">31A1R</strain>
    </source>
</reference>
<keyword evidence="5 7" id="KW-1133">Transmembrane helix</keyword>
<protein>
    <submittedName>
        <fullName evidence="9">ABC transporter permease subunit</fullName>
    </submittedName>
</protein>
<keyword evidence="3" id="KW-1003">Cell membrane</keyword>
<keyword evidence="2" id="KW-0813">Transport</keyword>
<evidence type="ECO:0000256" key="7">
    <source>
        <dbReference type="SAM" id="Phobius"/>
    </source>
</evidence>
<keyword evidence="6 7" id="KW-0472">Membrane</keyword>
<feature type="transmembrane region" description="Helical" evidence="7">
    <location>
        <begin position="90"/>
        <end position="111"/>
    </location>
</feature>
<dbReference type="PANTHER" id="PTHR30465">
    <property type="entry name" value="INNER MEMBRANE ABC TRANSPORTER"/>
    <property type="match status" value="1"/>
</dbReference>
<dbReference type="Proteomes" id="UP001290455">
    <property type="component" value="Unassembled WGS sequence"/>
</dbReference>
<feature type="domain" description="ABC transmembrane type-1" evidence="8">
    <location>
        <begin position="100"/>
        <end position="293"/>
    </location>
</feature>